<sequence>MLNRIEKVLDEGQPCEQARFRKRFSTIDHIRTVSRLIEVSREYKMPLFPTFIDSKKVFDSVETEEVRKVLDNQGVPIQYIKIPRELYFFTFNFTTRISPFYKNIIINVKRGSHGVIQPHPKYLQPPRERNAKAGMGRYDSEGRWSAAAPFPLR</sequence>
<feature type="region of interest" description="Disordered" evidence="1">
    <location>
        <begin position="117"/>
        <end position="136"/>
    </location>
</feature>
<evidence type="ECO:0000256" key="1">
    <source>
        <dbReference type="SAM" id="MobiDB-lite"/>
    </source>
</evidence>
<keyword evidence="3" id="KW-1185">Reference proteome</keyword>
<gene>
    <name evidence="2" type="primary">Necator_chrI.g3598</name>
    <name evidence="2" type="ORF">RB195_007469</name>
</gene>
<dbReference type="EMBL" id="JAVFWL010000001">
    <property type="protein sequence ID" value="KAK6731020.1"/>
    <property type="molecule type" value="Genomic_DNA"/>
</dbReference>
<reference evidence="2 3" key="1">
    <citation type="submission" date="2023-08" db="EMBL/GenBank/DDBJ databases">
        <title>A Necator americanus chromosomal reference genome.</title>
        <authorList>
            <person name="Ilik V."/>
            <person name="Petrzelkova K.J."/>
            <person name="Pardy F."/>
            <person name="Fuh T."/>
            <person name="Niatou-Singa F.S."/>
            <person name="Gouil Q."/>
            <person name="Baker L."/>
            <person name="Ritchie M.E."/>
            <person name="Jex A.R."/>
            <person name="Gazzola D."/>
            <person name="Li H."/>
            <person name="Toshio Fujiwara R."/>
            <person name="Zhan B."/>
            <person name="Aroian R.V."/>
            <person name="Pafco B."/>
            <person name="Schwarz E.M."/>
        </authorList>
    </citation>
    <scope>NUCLEOTIDE SEQUENCE [LARGE SCALE GENOMIC DNA]</scope>
    <source>
        <strain evidence="2 3">Aroian</strain>
        <tissue evidence="2">Whole animal</tissue>
    </source>
</reference>
<evidence type="ECO:0008006" key="4">
    <source>
        <dbReference type="Google" id="ProtNLM"/>
    </source>
</evidence>
<evidence type="ECO:0000313" key="2">
    <source>
        <dbReference type="EMBL" id="KAK6731020.1"/>
    </source>
</evidence>
<dbReference type="Proteomes" id="UP001303046">
    <property type="component" value="Unassembled WGS sequence"/>
</dbReference>
<organism evidence="2 3">
    <name type="scientific">Necator americanus</name>
    <name type="common">Human hookworm</name>
    <dbReference type="NCBI Taxonomy" id="51031"/>
    <lineage>
        <taxon>Eukaryota</taxon>
        <taxon>Metazoa</taxon>
        <taxon>Ecdysozoa</taxon>
        <taxon>Nematoda</taxon>
        <taxon>Chromadorea</taxon>
        <taxon>Rhabditida</taxon>
        <taxon>Rhabditina</taxon>
        <taxon>Rhabditomorpha</taxon>
        <taxon>Strongyloidea</taxon>
        <taxon>Ancylostomatidae</taxon>
        <taxon>Bunostominae</taxon>
        <taxon>Necator</taxon>
    </lineage>
</organism>
<proteinExistence type="predicted"/>
<protein>
    <recommendedName>
        <fullName evidence="4">Reverse transcriptase domain-containing protein</fullName>
    </recommendedName>
</protein>
<name>A0ABR1BYN9_NECAM</name>
<accession>A0ABR1BYN9</accession>
<comment type="caution">
    <text evidence="2">The sequence shown here is derived from an EMBL/GenBank/DDBJ whole genome shotgun (WGS) entry which is preliminary data.</text>
</comment>
<evidence type="ECO:0000313" key="3">
    <source>
        <dbReference type="Proteomes" id="UP001303046"/>
    </source>
</evidence>